<name>A0A0A9FPZ1_ARUDO</name>
<dbReference type="PROSITE" id="PS51257">
    <property type="entry name" value="PROKAR_LIPOPROTEIN"/>
    <property type="match status" value="1"/>
</dbReference>
<dbReference type="EMBL" id="GBRH01183534">
    <property type="protein sequence ID" value="JAE14362.1"/>
    <property type="molecule type" value="Transcribed_RNA"/>
</dbReference>
<organism evidence="1">
    <name type="scientific">Arundo donax</name>
    <name type="common">Giant reed</name>
    <name type="synonym">Donax arundinaceus</name>
    <dbReference type="NCBI Taxonomy" id="35708"/>
    <lineage>
        <taxon>Eukaryota</taxon>
        <taxon>Viridiplantae</taxon>
        <taxon>Streptophyta</taxon>
        <taxon>Embryophyta</taxon>
        <taxon>Tracheophyta</taxon>
        <taxon>Spermatophyta</taxon>
        <taxon>Magnoliopsida</taxon>
        <taxon>Liliopsida</taxon>
        <taxon>Poales</taxon>
        <taxon>Poaceae</taxon>
        <taxon>PACMAD clade</taxon>
        <taxon>Arundinoideae</taxon>
        <taxon>Arundineae</taxon>
        <taxon>Arundo</taxon>
    </lineage>
</organism>
<sequence>MFARASSALFTAAASSCLYLMLHPCRTPGKILTK</sequence>
<protein>
    <submittedName>
        <fullName evidence="1">Uncharacterized protein</fullName>
    </submittedName>
</protein>
<dbReference type="AlphaFoldDB" id="A0A0A9FPZ1"/>
<reference evidence="1" key="1">
    <citation type="submission" date="2014-09" db="EMBL/GenBank/DDBJ databases">
        <authorList>
            <person name="Magalhaes I.L.F."/>
            <person name="Oliveira U."/>
            <person name="Santos F.R."/>
            <person name="Vidigal T.H.D.A."/>
            <person name="Brescovit A.D."/>
            <person name="Santos A.J."/>
        </authorList>
    </citation>
    <scope>NUCLEOTIDE SEQUENCE</scope>
    <source>
        <tissue evidence="1">Shoot tissue taken approximately 20 cm above the soil surface</tissue>
    </source>
</reference>
<reference evidence="1" key="2">
    <citation type="journal article" date="2015" name="Data Brief">
        <title>Shoot transcriptome of the giant reed, Arundo donax.</title>
        <authorList>
            <person name="Barrero R.A."/>
            <person name="Guerrero F.D."/>
            <person name="Moolhuijzen P."/>
            <person name="Goolsby J.A."/>
            <person name="Tidwell J."/>
            <person name="Bellgard S.E."/>
            <person name="Bellgard M.I."/>
        </authorList>
    </citation>
    <scope>NUCLEOTIDE SEQUENCE</scope>
    <source>
        <tissue evidence="1">Shoot tissue taken approximately 20 cm above the soil surface</tissue>
    </source>
</reference>
<evidence type="ECO:0000313" key="1">
    <source>
        <dbReference type="EMBL" id="JAE14362.1"/>
    </source>
</evidence>
<accession>A0A0A9FPZ1</accession>
<proteinExistence type="predicted"/>